<name>A0A1R3JJ49_COCAP</name>
<dbReference type="CDD" id="cd00200">
    <property type="entry name" value="WD40"/>
    <property type="match status" value="1"/>
</dbReference>
<keyword evidence="5" id="KW-0498">Mitosis</keyword>
<sequence length="470" mass="53476">MDQSASWKVLESDSDWYSPRRLHDSPTQYYFPGDRFVPSRSLMDLDKAHSLLTDRTKDSNTSKYNKLYRQKLIENLSLDSEGRPFRILVFRGSPKSSRKSIRFVDEMRREEAATFENERKQTQYRRLPKGEKKILDAPGLKNDYYVNIMSWGKNNILAVALGKELYLWNSKNETVHRLLTADGRNDCITSVNWSEDSKTLALGYMCSKLQLWDAESCKLIRDLQGHSGRISTTAWNAHILTSGSRDKSIINHDVRAENNITCWIMKHDDEVCGLRWSPEGNMLASGGNENMIYIWEASKMSSSKYLHQLSDHSAAVKALAWCPYQHNVLASGGGLTDGTIRIWNTQKGICINSIETKAQICGLEWNRHHKEILSGHGYSASSEDQNKLYLWKYPSMTKVGELGNHKSRIINLCQSPDGVTVISAGADETLRFWDVFGPPTAGQSMVTDLQDIQRMLENFYSLKLSGDIVL</sequence>
<feature type="domain" description="CDC20/Fizzy WD40" evidence="8">
    <location>
        <begin position="135"/>
        <end position="433"/>
    </location>
</feature>
<dbReference type="Gene3D" id="2.130.10.10">
    <property type="entry name" value="YVTN repeat-like/Quinoprotein amine dehydrogenase"/>
    <property type="match status" value="1"/>
</dbReference>
<evidence type="ECO:0000313" key="10">
    <source>
        <dbReference type="Proteomes" id="UP000188268"/>
    </source>
</evidence>
<dbReference type="Proteomes" id="UP000188268">
    <property type="component" value="Unassembled WGS sequence"/>
</dbReference>
<keyword evidence="2 7" id="KW-0853">WD repeat</keyword>
<dbReference type="PROSITE" id="PS00678">
    <property type="entry name" value="WD_REPEATS_1"/>
    <property type="match status" value="1"/>
</dbReference>
<reference evidence="9 10" key="1">
    <citation type="submission" date="2013-09" db="EMBL/GenBank/DDBJ databases">
        <title>Corchorus capsularis genome sequencing.</title>
        <authorList>
            <person name="Alam M."/>
            <person name="Haque M.S."/>
            <person name="Islam M.S."/>
            <person name="Emdad E.M."/>
            <person name="Islam M.M."/>
            <person name="Ahmed B."/>
            <person name="Halim A."/>
            <person name="Hossen Q.M.M."/>
            <person name="Hossain M.Z."/>
            <person name="Ahmed R."/>
            <person name="Khan M.M."/>
            <person name="Islam R."/>
            <person name="Rashid M.M."/>
            <person name="Khan S.A."/>
            <person name="Rahman M.S."/>
            <person name="Alam M."/>
        </authorList>
    </citation>
    <scope>NUCLEOTIDE SEQUENCE [LARGE SCALE GENOMIC DNA]</scope>
    <source>
        <strain evidence="10">cv. CVL-1</strain>
        <tissue evidence="9">Whole seedling</tissue>
    </source>
</reference>
<dbReference type="PANTHER" id="PTHR19918:SF43">
    <property type="entry name" value="CELL DIVISION CYCLE 20.2, COFACTOR OF APC COMPLEX-LIKE ISOFORM X2"/>
    <property type="match status" value="1"/>
</dbReference>
<evidence type="ECO:0000256" key="3">
    <source>
        <dbReference type="ARBA" id="ARBA00022618"/>
    </source>
</evidence>
<dbReference type="PANTHER" id="PTHR19918">
    <property type="entry name" value="CELL DIVISION CYCLE 20 CDC20 FIZZY -RELATED"/>
    <property type="match status" value="1"/>
</dbReference>
<evidence type="ECO:0000259" key="8">
    <source>
        <dbReference type="Pfam" id="PF24807"/>
    </source>
</evidence>
<dbReference type="GO" id="GO:0051301">
    <property type="term" value="P:cell division"/>
    <property type="evidence" value="ECO:0007669"/>
    <property type="project" value="UniProtKB-KW"/>
</dbReference>
<dbReference type="OMA" id="KMLVFRG"/>
<dbReference type="GO" id="GO:1905786">
    <property type="term" value="P:positive regulation of anaphase-promoting complex-dependent catabolic process"/>
    <property type="evidence" value="ECO:0007669"/>
    <property type="project" value="TreeGrafter"/>
</dbReference>
<dbReference type="GO" id="GO:0031145">
    <property type="term" value="P:anaphase-promoting complex-dependent catabolic process"/>
    <property type="evidence" value="ECO:0007669"/>
    <property type="project" value="TreeGrafter"/>
</dbReference>
<evidence type="ECO:0000256" key="2">
    <source>
        <dbReference type="ARBA" id="ARBA00022574"/>
    </source>
</evidence>
<dbReference type="UniPathway" id="UPA00143"/>
<dbReference type="GO" id="GO:0010997">
    <property type="term" value="F:anaphase-promoting complex binding"/>
    <property type="evidence" value="ECO:0007669"/>
    <property type="project" value="InterPro"/>
</dbReference>
<dbReference type="GO" id="GO:0016567">
    <property type="term" value="P:protein ubiquitination"/>
    <property type="evidence" value="ECO:0007669"/>
    <property type="project" value="UniProtKB-UniPathway"/>
</dbReference>
<evidence type="ECO:0000256" key="6">
    <source>
        <dbReference type="ARBA" id="ARBA00023306"/>
    </source>
</evidence>
<dbReference type="STRING" id="210143.A0A1R3JJ49"/>
<dbReference type="SUPFAM" id="SSF50978">
    <property type="entry name" value="WD40 repeat-like"/>
    <property type="match status" value="1"/>
</dbReference>
<dbReference type="InterPro" id="IPR001680">
    <property type="entry name" value="WD40_rpt"/>
</dbReference>
<comment type="caution">
    <text evidence="9">The sequence shown here is derived from an EMBL/GenBank/DDBJ whole genome shotgun (WGS) entry which is preliminary data.</text>
</comment>
<evidence type="ECO:0000256" key="4">
    <source>
        <dbReference type="ARBA" id="ARBA00022737"/>
    </source>
</evidence>
<dbReference type="Gramene" id="OMO94795">
    <property type="protein sequence ID" value="OMO94795"/>
    <property type="gene ID" value="CCACVL1_05823"/>
</dbReference>
<dbReference type="InterPro" id="IPR019775">
    <property type="entry name" value="WD40_repeat_CS"/>
</dbReference>
<evidence type="ECO:0000313" key="9">
    <source>
        <dbReference type="EMBL" id="OMO94795.1"/>
    </source>
</evidence>
<dbReference type="EMBL" id="AWWV01007779">
    <property type="protein sequence ID" value="OMO94795.1"/>
    <property type="molecule type" value="Genomic_DNA"/>
</dbReference>
<dbReference type="InterPro" id="IPR056150">
    <property type="entry name" value="WD40_CDC20-Fz"/>
</dbReference>
<protein>
    <recommendedName>
        <fullName evidence="8">CDC20/Fizzy WD40 domain-containing protein</fullName>
    </recommendedName>
</protein>
<dbReference type="Pfam" id="PF24807">
    <property type="entry name" value="WD40_CDC20-Fz"/>
    <property type="match status" value="1"/>
</dbReference>
<comment type="similarity">
    <text evidence="1">Belongs to the WD repeat CDC20/Fizzy family.</text>
</comment>
<evidence type="ECO:0000256" key="7">
    <source>
        <dbReference type="PROSITE-ProRule" id="PRU00221"/>
    </source>
</evidence>
<dbReference type="InterPro" id="IPR033010">
    <property type="entry name" value="Cdc20/Fizzy"/>
</dbReference>
<organism evidence="9 10">
    <name type="scientific">Corchorus capsularis</name>
    <name type="common">Jute</name>
    <dbReference type="NCBI Taxonomy" id="210143"/>
    <lineage>
        <taxon>Eukaryota</taxon>
        <taxon>Viridiplantae</taxon>
        <taxon>Streptophyta</taxon>
        <taxon>Embryophyta</taxon>
        <taxon>Tracheophyta</taxon>
        <taxon>Spermatophyta</taxon>
        <taxon>Magnoliopsida</taxon>
        <taxon>eudicotyledons</taxon>
        <taxon>Gunneridae</taxon>
        <taxon>Pentapetalae</taxon>
        <taxon>rosids</taxon>
        <taxon>malvids</taxon>
        <taxon>Malvales</taxon>
        <taxon>Malvaceae</taxon>
        <taxon>Grewioideae</taxon>
        <taxon>Apeibeae</taxon>
        <taxon>Corchorus</taxon>
    </lineage>
</organism>
<dbReference type="InterPro" id="IPR015943">
    <property type="entry name" value="WD40/YVTN_repeat-like_dom_sf"/>
</dbReference>
<dbReference type="GO" id="GO:1990757">
    <property type="term" value="F:ubiquitin ligase activator activity"/>
    <property type="evidence" value="ECO:0007669"/>
    <property type="project" value="TreeGrafter"/>
</dbReference>
<gene>
    <name evidence="9" type="ORF">CCACVL1_05823</name>
</gene>
<feature type="repeat" description="WD" evidence="7">
    <location>
        <begin position="181"/>
        <end position="222"/>
    </location>
</feature>
<dbReference type="AlphaFoldDB" id="A0A1R3JJ49"/>
<keyword evidence="10" id="KW-1185">Reference proteome</keyword>
<dbReference type="PROSITE" id="PS50082">
    <property type="entry name" value="WD_REPEATS_2"/>
    <property type="match status" value="3"/>
</dbReference>
<accession>A0A1R3JJ49</accession>
<dbReference type="GO" id="GO:0005680">
    <property type="term" value="C:anaphase-promoting complex"/>
    <property type="evidence" value="ECO:0007669"/>
    <property type="project" value="TreeGrafter"/>
</dbReference>
<keyword evidence="4" id="KW-0677">Repeat</keyword>
<keyword evidence="3" id="KW-0132">Cell division</keyword>
<dbReference type="InterPro" id="IPR036322">
    <property type="entry name" value="WD40_repeat_dom_sf"/>
</dbReference>
<evidence type="ECO:0000256" key="5">
    <source>
        <dbReference type="ARBA" id="ARBA00022776"/>
    </source>
</evidence>
<evidence type="ECO:0000256" key="1">
    <source>
        <dbReference type="ARBA" id="ARBA00006445"/>
    </source>
</evidence>
<feature type="repeat" description="WD" evidence="7">
    <location>
        <begin position="402"/>
        <end position="435"/>
    </location>
</feature>
<dbReference type="OrthoDB" id="10263272at2759"/>
<dbReference type="SMART" id="SM00320">
    <property type="entry name" value="WD40"/>
    <property type="match status" value="6"/>
</dbReference>
<keyword evidence="6" id="KW-0131">Cell cycle</keyword>
<proteinExistence type="inferred from homology"/>
<dbReference type="PROSITE" id="PS50294">
    <property type="entry name" value="WD_REPEATS_REGION"/>
    <property type="match status" value="2"/>
</dbReference>
<feature type="repeat" description="WD" evidence="7">
    <location>
        <begin position="264"/>
        <end position="305"/>
    </location>
</feature>